<protein>
    <submittedName>
        <fullName evidence="3">Sporulation integral membrane protein YlbJ</fullName>
    </submittedName>
</protein>
<dbReference type="HOGENOM" id="CLU_051469_0_1_9"/>
<dbReference type="PATRIC" id="fig|931276.5.peg.1259"/>
<dbReference type="OrthoDB" id="1645614at2"/>
<dbReference type="NCBIfam" id="TIGR02871">
    <property type="entry name" value="spore_ylbJ"/>
    <property type="match status" value="1"/>
</dbReference>
<dbReference type="KEGG" id="csr:Cspa_c12990"/>
<feature type="transmembrane region" description="Helical" evidence="1">
    <location>
        <begin position="6"/>
        <end position="22"/>
    </location>
</feature>
<keyword evidence="1" id="KW-1133">Transmembrane helix</keyword>
<name>M1MJQ8_9CLOT</name>
<evidence type="ECO:0000313" key="4">
    <source>
        <dbReference type="Proteomes" id="UP000011728"/>
    </source>
</evidence>
<evidence type="ECO:0000259" key="2">
    <source>
        <dbReference type="Pfam" id="PF07670"/>
    </source>
</evidence>
<reference evidence="3 4" key="1">
    <citation type="submission" date="2013-02" db="EMBL/GenBank/DDBJ databases">
        <title>Genome sequence of Clostridium saccharoperbutylacetonicum N1-4(HMT).</title>
        <authorList>
            <person name="Poehlein A."/>
            <person name="Daniel R."/>
        </authorList>
    </citation>
    <scope>NUCLEOTIDE SEQUENCE [LARGE SCALE GENOMIC DNA]</scope>
    <source>
        <strain evidence="4">N1-4(HMT)</strain>
    </source>
</reference>
<proteinExistence type="predicted"/>
<gene>
    <name evidence="3" type="primary">ylbJ</name>
    <name evidence="3" type="ORF">Cspa_c12990</name>
</gene>
<feature type="transmembrane region" description="Helical" evidence="1">
    <location>
        <begin position="59"/>
        <end position="80"/>
    </location>
</feature>
<feature type="transmembrane region" description="Helical" evidence="1">
    <location>
        <begin position="149"/>
        <end position="171"/>
    </location>
</feature>
<dbReference type="Pfam" id="PF07670">
    <property type="entry name" value="Gate"/>
    <property type="match status" value="1"/>
</dbReference>
<dbReference type="eggNOG" id="COG3314">
    <property type="taxonomic scope" value="Bacteria"/>
</dbReference>
<keyword evidence="1" id="KW-0812">Transmembrane</keyword>
<accession>M1MJQ8</accession>
<keyword evidence="1" id="KW-0472">Membrane</keyword>
<feature type="transmembrane region" description="Helical" evidence="1">
    <location>
        <begin position="29"/>
        <end position="53"/>
    </location>
</feature>
<dbReference type="Proteomes" id="UP000011728">
    <property type="component" value="Chromosome"/>
</dbReference>
<dbReference type="InterPro" id="IPR011642">
    <property type="entry name" value="Gate_dom"/>
</dbReference>
<sequence>MIYITILWFLIITFTILLIRLLNVQKNIIFCIFISIFILLFLVNLNTCISAAIEGCKLWYKSVLPTTFPFLVICNLLIYYDGISLYSKILGPLICKPLGLSKNCSFPIVASFLCGYPLGAKYCVDLYSMKYIETDEYERLLNIASNAGPIFLIGSVAGTLLGNIFLGYILLTGNYLSAILIGLILKKKKCVQNSNSISKPKTETINFGIAIKNSVQNAINTIFSIGGFIIIFSVIICLVKNNIYICNIFKHLESLFSLPLGTLYCLFLGSIEMTNGCNLTASLPLSLNLKLGIISFLCSFSGLAVIAQVSSFVSETKINYYKYIFFKIVQGVISFFITYVLFKLIPSSIYVSKIKVNQYINVYSYFYPILILIFLTIFLKIISKLNHSRN</sequence>
<feature type="transmembrane region" description="Helical" evidence="1">
    <location>
        <begin position="362"/>
        <end position="382"/>
    </location>
</feature>
<evidence type="ECO:0000313" key="3">
    <source>
        <dbReference type="EMBL" id="AGF55071.1"/>
    </source>
</evidence>
<organism evidence="3 4">
    <name type="scientific">Clostridium saccharoperbutylacetonicum N1-4(HMT)</name>
    <dbReference type="NCBI Taxonomy" id="931276"/>
    <lineage>
        <taxon>Bacteria</taxon>
        <taxon>Bacillati</taxon>
        <taxon>Bacillota</taxon>
        <taxon>Clostridia</taxon>
        <taxon>Eubacteriales</taxon>
        <taxon>Clostridiaceae</taxon>
        <taxon>Clostridium</taxon>
    </lineage>
</organism>
<evidence type="ECO:0000256" key="1">
    <source>
        <dbReference type="SAM" id="Phobius"/>
    </source>
</evidence>
<dbReference type="AlphaFoldDB" id="M1MJQ8"/>
<feature type="transmembrane region" description="Helical" evidence="1">
    <location>
        <begin position="291"/>
        <end position="312"/>
    </location>
</feature>
<keyword evidence="4" id="KW-1185">Reference proteome</keyword>
<dbReference type="RefSeq" id="WP_015391395.1">
    <property type="nucleotide sequence ID" value="NC_020291.1"/>
</dbReference>
<dbReference type="EMBL" id="CP004121">
    <property type="protein sequence ID" value="AGF55071.1"/>
    <property type="molecule type" value="Genomic_DNA"/>
</dbReference>
<feature type="domain" description="Nucleoside transporter/FeoB GTPase Gate" evidence="2">
    <location>
        <begin position="61"/>
        <end position="118"/>
    </location>
</feature>
<feature type="transmembrane region" description="Helical" evidence="1">
    <location>
        <begin position="251"/>
        <end position="271"/>
    </location>
</feature>
<feature type="transmembrane region" description="Helical" evidence="1">
    <location>
        <begin position="218"/>
        <end position="239"/>
    </location>
</feature>
<dbReference type="InterPro" id="IPR014226">
    <property type="entry name" value="Spore_IM_YlbJ"/>
</dbReference>
<dbReference type="STRING" id="36745.CLSAP_12670"/>
<feature type="transmembrane region" description="Helical" evidence="1">
    <location>
        <begin position="324"/>
        <end position="342"/>
    </location>
</feature>